<dbReference type="HOGENOM" id="CLU_2602613_0_0_5"/>
<dbReference type="AlphaFoldDB" id="B3CRA1"/>
<evidence type="ECO:0000313" key="1">
    <source>
        <dbReference type="EMBL" id="BAG40084.1"/>
    </source>
</evidence>
<evidence type="ECO:0000313" key="2">
    <source>
        <dbReference type="Proteomes" id="UP000001033"/>
    </source>
</evidence>
<reference evidence="2" key="1">
    <citation type="journal article" date="2008" name="DNA Res.">
        <title>The whole-genome sequencing of the obligate intracellular bacterium Orientia tsutsugamushi revealed massive gene amplification during reductive genome evolution.</title>
        <authorList>
            <person name="Nakayama K."/>
            <person name="Yamashita A."/>
            <person name="Kurokawa K."/>
            <person name="Morimoto T."/>
            <person name="Ogawa M."/>
            <person name="Fukuhara M."/>
            <person name="Urakami H."/>
            <person name="Ohnishi M."/>
            <person name="Uchiyama I."/>
            <person name="Ogura Y."/>
            <person name="Ooka T."/>
            <person name="Oshima K."/>
            <person name="Tamura A."/>
            <person name="Hattori M."/>
            <person name="Hayashi T."/>
        </authorList>
    </citation>
    <scope>NUCLEOTIDE SEQUENCE [LARGE SCALE GENOMIC DNA]</scope>
    <source>
        <strain evidence="2">Ikeda</strain>
    </source>
</reference>
<gene>
    <name evidence="1" type="ordered locus">OTT_0626</name>
</gene>
<evidence type="ECO:0008006" key="3">
    <source>
        <dbReference type="Google" id="ProtNLM"/>
    </source>
</evidence>
<dbReference type="KEGG" id="ott:OTT_0626"/>
<protein>
    <recommendedName>
        <fullName evidence="3">Reverse transcriptase</fullName>
    </recommendedName>
</protein>
<proteinExistence type="predicted"/>
<organism evidence="1 2">
    <name type="scientific">Orientia tsutsugamushi (strain Ikeda)</name>
    <name type="common">Rickettsia tsutsugamushi</name>
    <dbReference type="NCBI Taxonomy" id="334380"/>
    <lineage>
        <taxon>Bacteria</taxon>
        <taxon>Pseudomonadati</taxon>
        <taxon>Pseudomonadota</taxon>
        <taxon>Alphaproteobacteria</taxon>
        <taxon>Rickettsiales</taxon>
        <taxon>Rickettsiaceae</taxon>
        <taxon>Rickettsieae</taxon>
        <taxon>Orientia</taxon>
    </lineage>
</organism>
<name>B3CRA1_ORITI</name>
<dbReference type="SUPFAM" id="SSF56672">
    <property type="entry name" value="DNA/RNA polymerases"/>
    <property type="match status" value="1"/>
</dbReference>
<dbReference type="EMBL" id="AP008981">
    <property type="protein sequence ID" value="BAG40084.1"/>
    <property type="molecule type" value="Genomic_DNA"/>
</dbReference>
<dbReference type="Proteomes" id="UP000001033">
    <property type="component" value="Chromosome"/>
</dbReference>
<accession>B3CRA1</accession>
<dbReference type="InterPro" id="IPR043502">
    <property type="entry name" value="DNA/RNA_pol_sf"/>
</dbReference>
<sequence length="79" mass="9075">MQAKSYYLQRERVKIIPKDTGNKMRNLSIPTTKDRVVEGALKLILEPIFKANFQPESYRYCSKRTAAEAIETVIISAIK</sequence>